<name>A0A833UQX6_JUGRE</name>
<dbReference type="Proteomes" id="UP000619265">
    <property type="component" value="Unassembled WGS sequence"/>
</dbReference>
<feature type="region of interest" description="Disordered" evidence="1">
    <location>
        <begin position="83"/>
        <end position="155"/>
    </location>
</feature>
<feature type="region of interest" description="Disordered" evidence="1">
    <location>
        <begin position="172"/>
        <end position="240"/>
    </location>
</feature>
<evidence type="ECO:0000313" key="2">
    <source>
        <dbReference type="EMBL" id="KAF5460542.1"/>
    </source>
</evidence>
<protein>
    <submittedName>
        <fullName evidence="2">Uncharacterized protein</fullName>
    </submittedName>
</protein>
<dbReference type="AlphaFoldDB" id="A0A833UQX6"/>
<dbReference type="Gramene" id="Jr09_09780_p1">
    <property type="protein sequence ID" value="cds.Jr09_09780_p1"/>
    <property type="gene ID" value="Jr09_09780"/>
</dbReference>
<reference evidence="2" key="1">
    <citation type="submission" date="2015-10" db="EMBL/GenBank/DDBJ databases">
        <authorList>
            <person name="Martinez-Garcia P.J."/>
            <person name="Crepeau M.W."/>
            <person name="Puiu D."/>
            <person name="Gonzalez-Ibeas D."/>
            <person name="Whalen J."/>
            <person name="Stevens K."/>
            <person name="Paul R."/>
            <person name="Butterfield T."/>
            <person name="Britton M."/>
            <person name="Reagan R."/>
            <person name="Chakraborty S."/>
            <person name="Walawage S.L."/>
            <person name="Vasquez-Gross H.A."/>
            <person name="Cardeno C."/>
            <person name="Famula R."/>
            <person name="Pratt K."/>
            <person name="Kuruganti S."/>
            <person name="Aradhya M.K."/>
            <person name="Leslie C.A."/>
            <person name="Dandekar A.M."/>
            <person name="Salzberg S.L."/>
            <person name="Wegrzyn J.L."/>
            <person name="Langley C.H."/>
            <person name="Neale D.B."/>
        </authorList>
    </citation>
    <scope>NUCLEOTIDE SEQUENCE</scope>
    <source>
        <tissue evidence="2">Leaves</tissue>
    </source>
</reference>
<organism evidence="2 3">
    <name type="scientific">Juglans regia</name>
    <name type="common">English walnut</name>
    <dbReference type="NCBI Taxonomy" id="51240"/>
    <lineage>
        <taxon>Eukaryota</taxon>
        <taxon>Viridiplantae</taxon>
        <taxon>Streptophyta</taxon>
        <taxon>Embryophyta</taxon>
        <taxon>Tracheophyta</taxon>
        <taxon>Spermatophyta</taxon>
        <taxon>Magnoliopsida</taxon>
        <taxon>eudicotyledons</taxon>
        <taxon>Gunneridae</taxon>
        <taxon>Pentapetalae</taxon>
        <taxon>rosids</taxon>
        <taxon>fabids</taxon>
        <taxon>Fagales</taxon>
        <taxon>Juglandaceae</taxon>
        <taxon>Juglans</taxon>
    </lineage>
</organism>
<gene>
    <name evidence="2" type="ORF">F2P56_020406</name>
</gene>
<comment type="caution">
    <text evidence="2">The sequence shown here is derived from an EMBL/GenBank/DDBJ whole genome shotgun (WGS) entry which is preliminary data.</text>
</comment>
<proteinExistence type="predicted"/>
<reference evidence="2" key="2">
    <citation type="submission" date="2020-03" db="EMBL/GenBank/DDBJ databases">
        <title>Walnut 2.0.</title>
        <authorList>
            <person name="Marrano A."/>
            <person name="Britton M."/>
            <person name="Zimin A.V."/>
            <person name="Zaini P.A."/>
            <person name="Workman R."/>
            <person name="Puiu D."/>
            <person name="Bianco L."/>
            <person name="Allen B.J."/>
            <person name="Troggio M."/>
            <person name="Leslie C.A."/>
            <person name="Timp W."/>
            <person name="Dendekar A."/>
            <person name="Salzberg S.L."/>
            <person name="Neale D.B."/>
        </authorList>
    </citation>
    <scope>NUCLEOTIDE SEQUENCE</scope>
    <source>
        <tissue evidence="2">Leaves</tissue>
    </source>
</reference>
<sequence length="261" mass="27909">KAQIASVFASENEFFIQFFLNNLTRKYYQPDFPNTKKIKILKLQQKEKKMKVMLAVETQDGSITYSNDDFAVSLSIHVVREEMQDSDPTRHLHPRLDLHGGPDPDPSPTAAAGERGPQDANRLRSRQREGLDGEGGGHVLGPSGIDLSGGDEHKPDLAAGVEELEGAVVVGEVGPVGVSDGDVLGEGEADGGVREGEGGELDSDNGDLGVVGLEDSEVDDKNDDDDKDQENSGDYARSKICTAGGRSLGLAHSSRSTRIRG</sequence>
<evidence type="ECO:0000313" key="3">
    <source>
        <dbReference type="Proteomes" id="UP000619265"/>
    </source>
</evidence>
<feature type="non-terminal residue" evidence="2">
    <location>
        <position position="1"/>
    </location>
</feature>
<feature type="compositionally biased region" description="Low complexity" evidence="1">
    <location>
        <begin position="172"/>
        <end position="182"/>
    </location>
</feature>
<evidence type="ECO:0000256" key="1">
    <source>
        <dbReference type="SAM" id="MobiDB-lite"/>
    </source>
</evidence>
<feature type="compositionally biased region" description="Acidic residues" evidence="1">
    <location>
        <begin position="214"/>
        <end position="228"/>
    </location>
</feature>
<accession>A0A833UQX6</accession>
<feature type="compositionally biased region" description="Basic and acidic residues" evidence="1">
    <location>
        <begin position="83"/>
        <end position="102"/>
    </location>
</feature>
<dbReference type="EMBL" id="LIHL02000009">
    <property type="protein sequence ID" value="KAF5460542.1"/>
    <property type="molecule type" value="Genomic_DNA"/>
</dbReference>